<dbReference type="AlphaFoldDB" id="A0A2T3FUH4"/>
<dbReference type="EMBL" id="PYLO01000001">
    <property type="protein sequence ID" value="PST38936.1"/>
    <property type="molecule type" value="Genomic_DNA"/>
</dbReference>
<dbReference type="Pfam" id="PF09719">
    <property type="entry name" value="C_GCAxxG_C_C"/>
    <property type="match status" value="1"/>
</dbReference>
<reference evidence="1 2" key="1">
    <citation type="submission" date="2018-03" db="EMBL/GenBank/DDBJ databases">
        <title>Lachnoclostridium SNUG30386 gen.nov., sp.nov., isolated from human faeces.</title>
        <authorList>
            <person name="Seo B."/>
            <person name="Jeon K."/>
            <person name="Ko G."/>
        </authorList>
    </citation>
    <scope>NUCLEOTIDE SEQUENCE [LARGE SCALE GENOMIC DNA]</scope>
    <source>
        <strain evidence="1 2">SNUG30386</strain>
    </source>
</reference>
<dbReference type="InterPro" id="IPR010181">
    <property type="entry name" value="CGCAxxGCC_motif"/>
</dbReference>
<accession>A0A2T3FUH4</accession>
<evidence type="ECO:0000313" key="1">
    <source>
        <dbReference type="EMBL" id="PST38936.1"/>
    </source>
</evidence>
<dbReference type="Proteomes" id="UP000241048">
    <property type="component" value="Unassembled WGS sequence"/>
</dbReference>
<evidence type="ECO:0008006" key="3">
    <source>
        <dbReference type="Google" id="ProtNLM"/>
    </source>
</evidence>
<name>A0A2T3FUH4_9CLOT</name>
<proteinExistence type="predicted"/>
<organism evidence="1 2">
    <name type="scientific">Clostridium fessum</name>
    <dbReference type="NCBI Taxonomy" id="2126740"/>
    <lineage>
        <taxon>Bacteria</taxon>
        <taxon>Bacillati</taxon>
        <taxon>Bacillota</taxon>
        <taxon>Clostridia</taxon>
        <taxon>Eubacteriales</taxon>
        <taxon>Clostridiaceae</taxon>
        <taxon>Clostridium</taxon>
    </lineage>
</organism>
<comment type="caution">
    <text evidence="1">The sequence shown here is derived from an EMBL/GenBank/DDBJ whole genome shotgun (WGS) entry which is preliminary data.</text>
</comment>
<evidence type="ECO:0000313" key="2">
    <source>
        <dbReference type="Proteomes" id="UP000241048"/>
    </source>
</evidence>
<keyword evidence="2" id="KW-1185">Reference proteome</keyword>
<sequence length="139" mass="14625">MTKEEISARQQQAAQFHAMGYNCAQSVACAFADKVDLDKVALFKVTEGLGLGMGGMNGTCGAISAAAVLAGLKDSTGDLELANSKAVSYKDARECIARFLEKNQSVVCRDLKGVETGNVLRACPDCISDAVEIIGEVLF</sequence>
<dbReference type="NCBIfam" id="TIGR01909">
    <property type="entry name" value="C_GCAxxG_C_C"/>
    <property type="match status" value="1"/>
</dbReference>
<dbReference type="RefSeq" id="WP_107000101.1">
    <property type="nucleotide sequence ID" value="NZ_CAUWBW010000016.1"/>
</dbReference>
<protein>
    <recommendedName>
        <fullName evidence="3">C_GCAxxG_C_C family protein</fullName>
    </recommendedName>
</protein>
<gene>
    <name evidence="1" type="ORF">C7U56_03165</name>
</gene>